<protein>
    <submittedName>
        <fullName evidence="2">Uncharacterized protein</fullName>
    </submittedName>
</protein>
<dbReference type="AlphaFoldDB" id="A0A222G4K2"/>
<evidence type="ECO:0000256" key="1">
    <source>
        <dbReference type="SAM" id="Phobius"/>
    </source>
</evidence>
<dbReference type="OrthoDB" id="6305308at2"/>
<gene>
    <name evidence="2" type="ORF">B5D82_02995</name>
</gene>
<dbReference type="EMBL" id="CP020465">
    <property type="protein sequence ID" value="ASP46835.1"/>
    <property type="molecule type" value="Genomic_DNA"/>
</dbReference>
<proteinExistence type="predicted"/>
<feature type="transmembrane region" description="Helical" evidence="1">
    <location>
        <begin position="25"/>
        <end position="48"/>
    </location>
</feature>
<organism evidence="2 3">
    <name type="scientific">Cognaticolwellia beringensis</name>
    <dbReference type="NCBI Taxonomy" id="1967665"/>
    <lineage>
        <taxon>Bacteria</taxon>
        <taxon>Pseudomonadati</taxon>
        <taxon>Pseudomonadota</taxon>
        <taxon>Gammaproteobacteria</taxon>
        <taxon>Alteromonadales</taxon>
        <taxon>Colwelliaceae</taxon>
        <taxon>Cognaticolwellia</taxon>
    </lineage>
</organism>
<keyword evidence="3" id="KW-1185">Reference proteome</keyword>
<feature type="transmembrane region" description="Helical" evidence="1">
    <location>
        <begin position="54"/>
        <end position="75"/>
    </location>
</feature>
<keyword evidence="1" id="KW-0472">Membrane</keyword>
<accession>A0A222G4K2</accession>
<keyword evidence="1" id="KW-0812">Transmembrane</keyword>
<evidence type="ECO:0000313" key="2">
    <source>
        <dbReference type="EMBL" id="ASP46835.1"/>
    </source>
</evidence>
<keyword evidence="1" id="KW-1133">Transmembrane helix</keyword>
<sequence length="90" mass="9998">MYAQFSIAEQLPEVKDALNYQKCLILGNSMMLLSFIVITLSITVTFVFDNYVAMSVQIFAHIATIVFAGALKLGYVLRCVALHGFGNKNF</sequence>
<evidence type="ECO:0000313" key="3">
    <source>
        <dbReference type="Proteomes" id="UP000202259"/>
    </source>
</evidence>
<reference evidence="2 3" key="1">
    <citation type="submission" date="2017-08" db="EMBL/GenBank/DDBJ databases">
        <title>Complete genome of Colwellia sp. NB097-1, a psychrophile bacterium ioslated from Bering Sea.</title>
        <authorList>
            <person name="Chen X."/>
        </authorList>
    </citation>
    <scope>NUCLEOTIDE SEQUENCE [LARGE SCALE GENOMIC DNA]</scope>
    <source>
        <strain evidence="2 3">NB097-1</strain>
    </source>
</reference>
<dbReference type="Proteomes" id="UP000202259">
    <property type="component" value="Chromosome"/>
</dbReference>
<name>A0A222G4K2_9GAMM</name>
<dbReference type="KEGG" id="cber:B5D82_02995"/>